<name>A0AAD7T543_9TELE</name>
<dbReference type="PROSITE" id="PS50089">
    <property type="entry name" value="ZF_RING_2"/>
    <property type="match status" value="1"/>
</dbReference>
<keyword evidence="6" id="KW-0812">Transmembrane</keyword>
<sequence length="205" mass="22114">MKVHPDEINPPQSSESTPHLGEEPQPPGAPLSPAPIPECPICFFPYDGTFHTPLHLPHCTHTFCLHCLSRMSLFSAPLHGFQCPLCRAPVPLPPEGAPCLPPNPELVSQQGGTLRRVWLEGTVLCYWRGLEGGMVSSDGVIRLPLTGAPTGGVVGGGAQPGAVVTVLSQHRLQGCRNVWCLVMLSFLLFVIVFIAIFLPIFLPVY</sequence>
<evidence type="ECO:0000256" key="2">
    <source>
        <dbReference type="ARBA" id="ARBA00022771"/>
    </source>
</evidence>
<dbReference type="GO" id="GO:0061630">
    <property type="term" value="F:ubiquitin protein ligase activity"/>
    <property type="evidence" value="ECO:0007669"/>
    <property type="project" value="TreeGrafter"/>
</dbReference>
<comment type="caution">
    <text evidence="8">The sequence shown here is derived from an EMBL/GenBank/DDBJ whole genome shotgun (WGS) entry which is preliminary data.</text>
</comment>
<dbReference type="InterPro" id="IPR001841">
    <property type="entry name" value="Znf_RING"/>
</dbReference>
<protein>
    <recommendedName>
        <fullName evidence="7">RING-type domain-containing protein</fullName>
    </recommendedName>
</protein>
<dbReference type="PANTHER" id="PTHR22791">
    <property type="entry name" value="RING-TYPE DOMAIN-CONTAINING PROTEIN"/>
    <property type="match status" value="1"/>
</dbReference>
<feature type="region of interest" description="Disordered" evidence="5">
    <location>
        <begin position="1"/>
        <end position="30"/>
    </location>
</feature>
<dbReference type="GO" id="GO:0008270">
    <property type="term" value="F:zinc ion binding"/>
    <property type="evidence" value="ECO:0007669"/>
    <property type="project" value="UniProtKB-KW"/>
</dbReference>
<organism evidence="8 9">
    <name type="scientific">Aldrovandia affinis</name>
    <dbReference type="NCBI Taxonomy" id="143900"/>
    <lineage>
        <taxon>Eukaryota</taxon>
        <taxon>Metazoa</taxon>
        <taxon>Chordata</taxon>
        <taxon>Craniata</taxon>
        <taxon>Vertebrata</taxon>
        <taxon>Euteleostomi</taxon>
        <taxon>Actinopterygii</taxon>
        <taxon>Neopterygii</taxon>
        <taxon>Teleostei</taxon>
        <taxon>Notacanthiformes</taxon>
        <taxon>Halosauridae</taxon>
        <taxon>Aldrovandia</taxon>
    </lineage>
</organism>
<proteinExistence type="predicted"/>
<keyword evidence="6" id="KW-0472">Membrane</keyword>
<keyword evidence="6" id="KW-1133">Transmembrane helix</keyword>
<accession>A0AAD7T543</accession>
<dbReference type="Proteomes" id="UP001221898">
    <property type="component" value="Unassembled WGS sequence"/>
</dbReference>
<dbReference type="InterPro" id="IPR017907">
    <property type="entry name" value="Znf_RING_CS"/>
</dbReference>
<evidence type="ECO:0000256" key="1">
    <source>
        <dbReference type="ARBA" id="ARBA00022723"/>
    </source>
</evidence>
<keyword evidence="1" id="KW-0479">Metal-binding</keyword>
<feature type="transmembrane region" description="Helical" evidence="6">
    <location>
        <begin position="178"/>
        <end position="202"/>
    </location>
</feature>
<reference evidence="8" key="1">
    <citation type="journal article" date="2023" name="Science">
        <title>Genome structures resolve the early diversification of teleost fishes.</title>
        <authorList>
            <person name="Parey E."/>
            <person name="Louis A."/>
            <person name="Montfort J."/>
            <person name="Bouchez O."/>
            <person name="Roques C."/>
            <person name="Iampietro C."/>
            <person name="Lluch J."/>
            <person name="Castinel A."/>
            <person name="Donnadieu C."/>
            <person name="Desvignes T."/>
            <person name="Floi Bucao C."/>
            <person name="Jouanno E."/>
            <person name="Wen M."/>
            <person name="Mejri S."/>
            <person name="Dirks R."/>
            <person name="Jansen H."/>
            <person name="Henkel C."/>
            <person name="Chen W.J."/>
            <person name="Zahm M."/>
            <person name="Cabau C."/>
            <person name="Klopp C."/>
            <person name="Thompson A.W."/>
            <person name="Robinson-Rechavi M."/>
            <person name="Braasch I."/>
            <person name="Lecointre G."/>
            <person name="Bobe J."/>
            <person name="Postlethwait J.H."/>
            <person name="Berthelot C."/>
            <person name="Roest Crollius H."/>
            <person name="Guiguen Y."/>
        </authorList>
    </citation>
    <scope>NUCLEOTIDE SEQUENCE</scope>
    <source>
        <strain evidence="8">NC1722</strain>
    </source>
</reference>
<keyword evidence="9" id="KW-1185">Reference proteome</keyword>
<dbReference type="EMBL" id="JAINUG010000014">
    <property type="protein sequence ID" value="KAJ8414123.1"/>
    <property type="molecule type" value="Genomic_DNA"/>
</dbReference>
<dbReference type="InterPro" id="IPR051435">
    <property type="entry name" value="RING_finger_E3_ubiq-ligases"/>
</dbReference>
<feature type="domain" description="RING-type" evidence="7">
    <location>
        <begin position="39"/>
        <end position="87"/>
    </location>
</feature>
<evidence type="ECO:0000313" key="8">
    <source>
        <dbReference type="EMBL" id="KAJ8414123.1"/>
    </source>
</evidence>
<dbReference type="Pfam" id="PF13445">
    <property type="entry name" value="zf-RING_UBOX"/>
    <property type="match status" value="1"/>
</dbReference>
<keyword evidence="2 4" id="KW-0863">Zinc-finger</keyword>
<dbReference type="PROSITE" id="PS00518">
    <property type="entry name" value="ZF_RING_1"/>
    <property type="match status" value="1"/>
</dbReference>
<dbReference type="Gene3D" id="3.30.40.10">
    <property type="entry name" value="Zinc/RING finger domain, C3HC4 (zinc finger)"/>
    <property type="match status" value="1"/>
</dbReference>
<keyword evidence="3" id="KW-0862">Zinc</keyword>
<evidence type="ECO:0000256" key="6">
    <source>
        <dbReference type="SAM" id="Phobius"/>
    </source>
</evidence>
<evidence type="ECO:0000256" key="4">
    <source>
        <dbReference type="PROSITE-ProRule" id="PRU00175"/>
    </source>
</evidence>
<dbReference type="SMART" id="SM00184">
    <property type="entry name" value="RING"/>
    <property type="match status" value="1"/>
</dbReference>
<dbReference type="InterPro" id="IPR013083">
    <property type="entry name" value="Znf_RING/FYVE/PHD"/>
</dbReference>
<dbReference type="GO" id="GO:0016567">
    <property type="term" value="P:protein ubiquitination"/>
    <property type="evidence" value="ECO:0007669"/>
    <property type="project" value="TreeGrafter"/>
</dbReference>
<evidence type="ECO:0000259" key="7">
    <source>
        <dbReference type="PROSITE" id="PS50089"/>
    </source>
</evidence>
<gene>
    <name evidence="8" type="ORF">AAFF_G00067210</name>
</gene>
<evidence type="ECO:0000313" key="9">
    <source>
        <dbReference type="Proteomes" id="UP001221898"/>
    </source>
</evidence>
<dbReference type="InterPro" id="IPR027370">
    <property type="entry name" value="Znf-RING_euk"/>
</dbReference>
<dbReference type="SUPFAM" id="SSF57850">
    <property type="entry name" value="RING/U-box"/>
    <property type="match status" value="1"/>
</dbReference>
<evidence type="ECO:0000256" key="3">
    <source>
        <dbReference type="ARBA" id="ARBA00022833"/>
    </source>
</evidence>
<evidence type="ECO:0000256" key="5">
    <source>
        <dbReference type="SAM" id="MobiDB-lite"/>
    </source>
</evidence>
<dbReference type="PANTHER" id="PTHR22791:SF30">
    <property type="entry name" value="RING FINGER PROTEIN 223-LIKE"/>
    <property type="match status" value="1"/>
</dbReference>
<dbReference type="AlphaFoldDB" id="A0AAD7T543"/>